<accession>A0A319D3V7</accession>
<dbReference type="VEuPathDB" id="FungiDB:BO71DRAFT_400938"/>
<name>A0A319D3V7_9EURO</name>
<feature type="region of interest" description="Disordered" evidence="1">
    <location>
        <begin position="342"/>
        <end position="482"/>
    </location>
</feature>
<feature type="region of interest" description="Disordered" evidence="1">
    <location>
        <begin position="510"/>
        <end position="593"/>
    </location>
</feature>
<feature type="compositionally biased region" description="Low complexity" evidence="1">
    <location>
        <begin position="46"/>
        <end position="67"/>
    </location>
</feature>
<dbReference type="EMBL" id="KZ825930">
    <property type="protein sequence ID" value="PYH91954.1"/>
    <property type="molecule type" value="Genomic_DNA"/>
</dbReference>
<gene>
    <name evidence="2" type="ORF">BO71DRAFT_400938</name>
</gene>
<feature type="compositionally biased region" description="Basic and acidic residues" evidence="1">
    <location>
        <begin position="170"/>
        <end position="179"/>
    </location>
</feature>
<feature type="compositionally biased region" description="Basic residues" evidence="1">
    <location>
        <begin position="128"/>
        <end position="138"/>
    </location>
</feature>
<feature type="region of interest" description="Disordered" evidence="1">
    <location>
        <begin position="1"/>
        <end position="195"/>
    </location>
</feature>
<proteinExistence type="predicted"/>
<evidence type="ECO:0000313" key="3">
    <source>
        <dbReference type="Proteomes" id="UP000247810"/>
    </source>
</evidence>
<keyword evidence="3" id="KW-1185">Reference proteome</keyword>
<dbReference type="OrthoDB" id="73788at2759"/>
<feature type="region of interest" description="Disordered" evidence="1">
    <location>
        <begin position="216"/>
        <end position="299"/>
    </location>
</feature>
<evidence type="ECO:0000313" key="2">
    <source>
        <dbReference type="EMBL" id="PYH91954.1"/>
    </source>
</evidence>
<dbReference type="Proteomes" id="UP000247810">
    <property type="component" value="Unassembled WGS sequence"/>
</dbReference>
<sequence length="651" mass="72704">MKRGEKPGSTANTNQEHQFRTPDKPPSIRRPATVSHASRGTSAVTARAEPPASSASSSRSWKRSSLPGLRDQPTLTQIDFVTPISQDPESNDDDLDYIDERPSSRKKNTREVIEIDDDPSKDTDNRPSSHRQPNRPRGVRFEQGANNDTPKPKRKSTQSGSETKPRRRKSGDGIKSAKKDKGKAKGHKTLTQMDYVRRYLKIEPDEDVKLEYTYITPKKNQERNPHPANVQETKDALSHWDHAEQSSSDRKRKLHNDMKPAKDREERSGGPVTPRKQIKREILSSQSPESPGIAFITSSQFRGATRSPLKHISASTADRCIKEESLRIDSVKDEDFQDSQPMLLFPNDTLSPSIVPNSPLSRRYSIDDKTTANAPVDPASSQNRPAPEDSLEIMEDREVPANTQRTVVYETDAESEYGDLEERLPDAPGSPRKPEPFSHDLSTASDSETESPKDESEDQDLPPINPSGLHVETYPLHSQIDPTSESSIYYQRLQPATQFPIGSIPTLNTQKLAELFPEDSNDQQDLRTMSPLPSSPRTESRPMQKPDWPIISQTQTQDPDKTPTEIIPESSPIAGHGRDARTAHTRDVVQVESSQLVDRFPKYNKDESSGPRGIFSGSQLLTSSVMESVPIPNFLMDSQDSVGEPYSLPDS</sequence>
<feature type="compositionally biased region" description="Basic and acidic residues" evidence="1">
    <location>
        <begin position="232"/>
        <end position="268"/>
    </location>
</feature>
<dbReference type="AlphaFoldDB" id="A0A319D3V7"/>
<feature type="compositionally biased region" description="Basic and acidic residues" evidence="1">
    <location>
        <begin position="98"/>
        <end position="127"/>
    </location>
</feature>
<organism evidence="2 3">
    <name type="scientific">Aspergillus ellipticus CBS 707.79</name>
    <dbReference type="NCBI Taxonomy" id="1448320"/>
    <lineage>
        <taxon>Eukaryota</taxon>
        <taxon>Fungi</taxon>
        <taxon>Dikarya</taxon>
        <taxon>Ascomycota</taxon>
        <taxon>Pezizomycotina</taxon>
        <taxon>Eurotiomycetes</taxon>
        <taxon>Eurotiomycetidae</taxon>
        <taxon>Eurotiales</taxon>
        <taxon>Aspergillaceae</taxon>
        <taxon>Aspergillus</taxon>
        <taxon>Aspergillus subgen. Circumdati</taxon>
    </lineage>
</organism>
<feature type="compositionally biased region" description="Polar residues" evidence="1">
    <location>
        <begin position="348"/>
        <end position="360"/>
    </location>
</feature>
<feature type="compositionally biased region" description="Basic and acidic residues" evidence="1">
    <location>
        <begin position="576"/>
        <end position="589"/>
    </location>
</feature>
<feature type="compositionally biased region" description="Polar residues" evidence="1">
    <location>
        <begin position="73"/>
        <end position="88"/>
    </location>
</feature>
<evidence type="ECO:0000256" key="1">
    <source>
        <dbReference type="SAM" id="MobiDB-lite"/>
    </source>
</evidence>
<protein>
    <submittedName>
        <fullName evidence="2">Uncharacterized protein</fullName>
    </submittedName>
</protein>
<reference evidence="2 3" key="1">
    <citation type="submission" date="2018-02" db="EMBL/GenBank/DDBJ databases">
        <title>The genomes of Aspergillus section Nigri reveals drivers in fungal speciation.</title>
        <authorList>
            <consortium name="DOE Joint Genome Institute"/>
            <person name="Vesth T.C."/>
            <person name="Nybo J."/>
            <person name="Theobald S."/>
            <person name="Brandl J."/>
            <person name="Frisvad J.C."/>
            <person name="Nielsen K.F."/>
            <person name="Lyhne E.K."/>
            <person name="Kogle M.E."/>
            <person name="Kuo A."/>
            <person name="Riley R."/>
            <person name="Clum A."/>
            <person name="Nolan M."/>
            <person name="Lipzen A."/>
            <person name="Salamov A."/>
            <person name="Henrissat B."/>
            <person name="Wiebenga A."/>
            <person name="De vries R.P."/>
            <person name="Grigoriev I.V."/>
            <person name="Mortensen U.H."/>
            <person name="Andersen M.R."/>
            <person name="Baker S.E."/>
        </authorList>
    </citation>
    <scope>NUCLEOTIDE SEQUENCE [LARGE SCALE GENOMIC DNA]</scope>
    <source>
        <strain evidence="2 3">CBS 707.79</strain>
    </source>
</reference>
<feature type="compositionally biased region" description="Polar residues" evidence="1">
    <location>
        <begin position="35"/>
        <end position="44"/>
    </location>
</feature>